<dbReference type="InterPro" id="IPR029044">
    <property type="entry name" value="Nucleotide-diphossugar_trans"/>
</dbReference>
<dbReference type="Gene3D" id="3.90.550.10">
    <property type="entry name" value="Spore Coat Polysaccharide Biosynthesis Protein SpsA, Chain A"/>
    <property type="match status" value="1"/>
</dbReference>
<name>A0AAV7KDP9_9METZ</name>
<reference evidence="1 2" key="1">
    <citation type="journal article" date="2023" name="BMC Biol.">
        <title>The compact genome of the sponge Oopsacas minuta (Hexactinellida) is lacking key metazoan core genes.</title>
        <authorList>
            <person name="Santini S."/>
            <person name="Schenkelaars Q."/>
            <person name="Jourda C."/>
            <person name="Duchesne M."/>
            <person name="Belahbib H."/>
            <person name="Rocher C."/>
            <person name="Selva M."/>
            <person name="Riesgo A."/>
            <person name="Vervoort M."/>
            <person name="Leys S.P."/>
            <person name="Kodjabachian L."/>
            <person name="Le Bivic A."/>
            <person name="Borchiellini C."/>
            <person name="Claverie J.M."/>
            <person name="Renard E."/>
        </authorList>
    </citation>
    <scope>NUCLEOTIDE SEQUENCE [LARGE SCALE GENOMIC DNA]</scope>
    <source>
        <strain evidence="1">SPO-2</strain>
    </source>
</reference>
<gene>
    <name evidence="1" type="ORF">LOD99_14701</name>
</gene>
<dbReference type="Proteomes" id="UP001165289">
    <property type="component" value="Unassembled WGS sequence"/>
</dbReference>
<sequence length="586" mass="68481">MIEPDTTPINYHLQEGWMSNESKLLTLSTTFIDISKKSSNEEETVYRHLVQLNFLKTTEFISFIPYIHFIVFTEDPTWITLIQSEYKNVKVLPLPSLTNSTPPLIRDIFLKTMESYDTPFYMFANGDNLYDLSLVQTIKGVMKVVKKGKIRSKLLIVGQRYDLSYRGTISHEYDIKQLIKYATIHPPVAKDYFIVTRDSFEWESFPDFYIGRRWYDSYIVQYAFFNEVELIDATATIQMIHQVRHIGYWSSMHTDASQNDWNLSLLGKDTHSSIQCARYKTKTPFAEVGLADKQGKLSNDIPLNQLHNKLVTDILTMKHVAGQSSLKIIILAYNRPNSLNRLLYSLTQADYIEDKVDVIVMLDRCRTSSFDVEVLKVLAEFDWKFGDFTVHLQHKHVGALQQWIFALSSSISQKSLILEDNVILSRYFYTYLKSAIRIYSEYPHLAGFSLDIPSPLLDNMNIYHGYNIVLSRYSHSRAFFLNRKLQNQFIQWYTRYKSEFILIEDSTRYHTFHSLFKIYSSFHNMLIGYLMDSEGDLATRAFFTINGNEGFLFHKCYVYERATISTDRELMVEMSELYFPSSPPSI</sequence>
<organism evidence="1 2">
    <name type="scientific">Oopsacas minuta</name>
    <dbReference type="NCBI Taxonomy" id="111878"/>
    <lineage>
        <taxon>Eukaryota</taxon>
        <taxon>Metazoa</taxon>
        <taxon>Porifera</taxon>
        <taxon>Hexactinellida</taxon>
        <taxon>Hexasterophora</taxon>
        <taxon>Lyssacinosida</taxon>
        <taxon>Leucopsacidae</taxon>
        <taxon>Oopsacas</taxon>
    </lineage>
</organism>
<dbReference type="EMBL" id="JAKMXF010000066">
    <property type="protein sequence ID" value="KAI6659025.1"/>
    <property type="molecule type" value="Genomic_DNA"/>
</dbReference>
<keyword evidence="2" id="KW-1185">Reference proteome</keyword>
<dbReference type="PANTHER" id="PTHR33604:SF3">
    <property type="entry name" value="OSJNBA0004B13.7 PROTEIN"/>
    <property type="match status" value="1"/>
</dbReference>
<evidence type="ECO:0000313" key="2">
    <source>
        <dbReference type="Proteomes" id="UP001165289"/>
    </source>
</evidence>
<dbReference type="SUPFAM" id="SSF53448">
    <property type="entry name" value="Nucleotide-diphospho-sugar transferases"/>
    <property type="match status" value="1"/>
</dbReference>
<evidence type="ECO:0000313" key="1">
    <source>
        <dbReference type="EMBL" id="KAI6659025.1"/>
    </source>
</evidence>
<dbReference type="PANTHER" id="PTHR33604">
    <property type="entry name" value="OSJNBA0004B13.7 PROTEIN"/>
    <property type="match status" value="1"/>
</dbReference>
<dbReference type="AlphaFoldDB" id="A0AAV7KDP9"/>
<proteinExistence type="predicted"/>
<accession>A0AAV7KDP9</accession>
<protein>
    <submittedName>
        <fullName evidence="1">Uncharacterized protein</fullName>
    </submittedName>
</protein>
<dbReference type="CDD" id="cd00761">
    <property type="entry name" value="Glyco_tranf_GTA_type"/>
    <property type="match status" value="1"/>
</dbReference>
<comment type="caution">
    <text evidence="1">The sequence shown here is derived from an EMBL/GenBank/DDBJ whole genome shotgun (WGS) entry which is preliminary data.</text>
</comment>